<dbReference type="EMBL" id="MHCC01000025">
    <property type="protein sequence ID" value="OGY12705.1"/>
    <property type="molecule type" value="Genomic_DNA"/>
</dbReference>
<evidence type="ECO:0000259" key="3">
    <source>
        <dbReference type="Pfam" id="PF00551"/>
    </source>
</evidence>
<dbReference type="InterPro" id="IPR041711">
    <property type="entry name" value="Met-tRNA-FMT_N"/>
</dbReference>
<comment type="catalytic activity">
    <reaction evidence="2">
        <text>L-methionyl-tRNA(fMet) + (6R)-10-formyltetrahydrofolate = N-formyl-L-methionyl-tRNA(fMet) + (6S)-5,6,7,8-tetrahydrofolate + H(+)</text>
        <dbReference type="Rhea" id="RHEA:24380"/>
        <dbReference type="Rhea" id="RHEA-COMP:9952"/>
        <dbReference type="Rhea" id="RHEA-COMP:9953"/>
        <dbReference type="ChEBI" id="CHEBI:15378"/>
        <dbReference type="ChEBI" id="CHEBI:57453"/>
        <dbReference type="ChEBI" id="CHEBI:78530"/>
        <dbReference type="ChEBI" id="CHEBI:78844"/>
        <dbReference type="ChEBI" id="CHEBI:195366"/>
        <dbReference type="EC" id="2.1.2.9"/>
    </reaction>
</comment>
<comment type="function">
    <text evidence="2">Attaches a formyl group to the free amino group of methionyl-tRNA(fMet). The formyl group appears to play a dual role in the initiator identity of N-formylmethionyl-tRNA by promoting its recognition by IF2 and preventing the misappropriation of this tRNA by the elongation apparatus.</text>
</comment>
<evidence type="ECO:0000256" key="1">
    <source>
        <dbReference type="ARBA" id="ARBA00012261"/>
    </source>
</evidence>
<dbReference type="InterPro" id="IPR002376">
    <property type="entry name" value="Formyl_transf_N"/>
</dbReference>
<dbReference type="CDD" id="cd08646">
    <property type="entry name" value="FMT_core_Met-tRNA-FMT_N"/>
    <property type="match status" value="1"/>
</dbReference>
<keyword evidence="2" id="KW-0648">Protein biosynthesis</keyword>
<evidence type="ECO:0000313" key="5">
    <source>
        <dbReference type="Proteomes" id="UP000178659"/>
    </source>
</evidence>
<dbReference type="Pfam" id="PF00551">
    <property type="entry name" value="Formyl_trans_N"/>
    <property type="match status" value="1"/>
</dbReference>
<dbReference type="NCBIfam" id="TIGR00460">
    <property type="entry name" value="fmt"/>
    <property type="match status" value="1"/>
</dbReference>
<dbReference type="PANTHER" id="PTHR11138">
    <property type="entry name" value="METHIONYL-TRNA FORMYLTRANSFERASE"/>
    <property type="match status" value="1"/>
</dbReference>
<comment type="caution">
    <text evidence="4">The sequence shown here is derived from an EMBL/GenBank/DDBJ whole genome shotgun (WGS) entry which is preliminary data.</text>
</comment>
<dbReference type="Proteomes" id="UP000178659">
    <property type="component" value="Unassembled WGS sequence"/>
</dbReference>
<evidence type="ECO:0000256" key="2">
    <source>
        <dbReference type="HAMAP-Rule" id="MF_00182"/>
    </source>
</evidence>
<dbReference type="HAMAP" id="MF_00182">
    <property type="entry name" value="Formyl_trans"/>
    <property type="match status" value="1"/>
</dbReference>
<dbReference type="InterPro" id="IPR036477">
    <property type="entry name" value="Formyl_transf_N_sf"/>
</dbReference>
<feature type="binding site" evidence="2">
    <location>
        <begin position="106"/>
        <end position="109"/>
    </location>
    <ligand>
        <name>(6S)-5,6,7,8-tetrahydrofolate</name>
        <dbReference type="ChEBI" id="CHEBI:57453"/>
    </ligand>
</feature>
<sequence>MTKIVFFGTPDFVLPVLENLHSNFEVVAVVTQPPKPVGRKQILTPSSVAVWAQQKGIQIFDGSPKEILQPIKELGAIVAVVAAYGKIIPGDLLNIFPSGMINVHFSLLPRYRGASPVEAAIASGDEKTGITIIKLDKGLDTGPIIHQSEEPILENDTKETLRTRLFKKTAKILVEILPSCLDNKIELKPQDNSKATYTTLIEKEHGFIPPEYVQAALDGKTLDVEWPTPFIKGFVRKPSPSSMEHFIRALSPWPTASTEVAKNDMQHTTKRIKLLKAHIEDGKLVLDQVQLEGKNQVSWKQFKEGYPKAKF</sequence>
<accession>A0A1G1VB95</accession>
<feature type="domain" description="Formyl transferase N-terminal" evidence="3">
    <location>
        <begin position="3"/>
        <end position="176"/>
    </location>
</feature>
<dbReference type="GO" id="GO:0004479">
    <property type="term" value="F:methionyl-tRNA formyltransferase activity"/>
    <property type="evidence" value="ECO:0007669"/>
    <property type="project" value="UniProtKB-UniRule"/>
</dbReference>
<organism evidence="4 5">
    <name type="scientific">Candidatus Blackburnbacteria bacterium RIFCSPLOWO2_01_FULL_40_20</name>
    <dbReference type="NCBI Taxonomy" id="1797519"/>
    <lineage>
        <taxon>Bacteria</taxon>
        <taxon>Candidatus Blackburniibacteriota</taxon>
    </lineage>
</organism>
<dbReference type="InterPro" id="IPR011034">
    <property type="entry name" value="Formyl_transferase-like_C_sf"/>
</dbReference>
<dbReference type="InterPro" id="IPR005794">
    <property type="entry name" value="Fmt"/>
</dbReference>
<dbReference type="SUPFAM" id="SSF53328">
    <property type="entry name" value="Formyltransferase"/>
    <property type="match status" value="1"/>
</dbReference>
<dbReference type="EC" id="2.1.2.9" evidence="1 2"/>
<keyword evidence="2 4" id="KW-0808">Transferase</keyword>
<protein>
    <recommendedName>
        <fullName evidence="1 2">Methionyl-tRNA formyltransferase</fullName>
        <ecNumber evidence="1 2">2.1.2.9</ecNumber>
    </recommendedName>
</protein>
<dbReference type="SUPFAM" id="SSF50486">
    <property type="entry name" value="FMT C-terminal domain-like"/>
    <property type="match status" value="1"/>
</dbReference>
<proteinExistence type="inferred from homology"/>
<name>A0A1G1VB95_9BACT</name>
<reference evidence="4 5" key="1">
    <citation type="journal article" date="2016" name="Nat. Commun.">
        <title>Thousands of microbial genomes shed light on interconnected biogeochemical processes in an aquifer system.</title>
        <authorList>
            <person name="Anantharaman K."/>
            <person name="Brown C.T."/>
            <person name="Hug L.A."/>
            <person name="Sharon I."/>
            <person name="Castelle C.J."/>
            <person name="Probst A.J."/>
            <person name="Thomas B.C."/>
            <person name="Singh A."/>
            <person name="Wilkins M.J."/>
            <person name="Karaoz U."/>
            <person name="Brodie E.L."/>
            <person name="Williams K.H."/>
            <person name="Hubbard S.S."/>
            <person name="Banfield J.F."/>
        </authorList>
    </citation>
    <scope>NUCLEOTIDE SEQUENCE [LARGE SCALE GENOMIC DNA]</scope>
</reference>
<dbReference type="PANTHER" id="PTHR11138:SF5">
    <property type="entry name" value="METHIONYL-TRNA FORMYLTRANSFERASE, MITOCHONDRIAL"/>
    <property type="match status" value="1"/>
</dbReference>
<dbReference type="GO" id="GO:0005829">
    <property type="term" value="C:cytosol"/>
    <property type="evidence" value="ECO:0007669"/>
    <property type="project" value="TreeGrafter"/>
</dbReference>
<comment type="similarity">
    <text evidence="2">Belongs to the Fmt family.</text>
</comment>
<gene>
    <name evidence="2" type="primary">fmt</name>
    <name evidence="4" type="ORF">A3A77_00220</name>
</gene>
<dbReference type="AlphaFoldDB" id="A0A1G1VB95"/>
<evidence type="ECO:0000313" key="4">
    <source>
        <dbReference type="EMBL" id="OGY12705.1"/>
    </source>
</evidence>
<dbReference type="Gene3D" id="3.40.50.12230">
    <property type="match status" value="1"/>
</dbReference>